<reference evidence="1 2" key="1">
    <citation type="submission" date="2021-06" db="EMBL/GenBank/DDBJ databases">
        <authorList>
            <person name="Palmer J.M."/>
        </authorList>
    </citation>
    <scope>NUCLEOTIDE SEQUENCE [LARGE SCALE GENOMIC DNA]</scope>
    <source>
        <strain evidence="1 2">AS_MEX2019</strain>
        <tissue evidence="1">Muscle</tissue>
    </source>
</reference>
<sequence length="99" mass="11447">MCKWSNIQQNMVQQWHTEAGLLALLVKISKSLKINFWICIFKDILNLDIAKDPRPLEDKQAHNILDLSQCVAVTMRYDIFMFCSLPDPAGVFFCRKAQS</sequence>
<comment type="caution">
    <text evidence="1">The sequence shown here is derived from an EMBL/GenBank/DDBJ whole genome shotgun (WGS) entry which is preliminary data.</text>
</comment>
<name>A0ABV0Z678_9TELE</name>
<evidence type="ECO:0000313" key="1">
    <source>
        <dbReference type="EMBL" id="MEQ2301357.1"/>
    </source>
</evidence>
<organism evidence="1 2">
    <name type="scientific">Ameca splendens</name>
    <dbReference type="NCBI Taxonomy" id="208324"/>
    <lineage>
        <taxon>Eukaryota</taxon>
        <taxon>Metazoa</taxon>
        <taxon>Chordata</taxon>
        <taxon>Craniata</taxon>
        <taxon>Vertebrata</taxon>
        <taxon>Euteleostomi</taxon>
        <taxon>Actinopterygii</taxon>
        <taxon>Neopterygii</taxon>
        <taxon>Teleostei</taxon>
        <taxon>Neoteleostei</taxon>
        <taxon>Acanthomorphata</taxon>
        <taxon>Ovalentaria</taxon>
        <taxon>Atherinomorphae</taxon>
        <taxon>Cyprinodontiformes</taxon>
        <taxon>Goodeidae</taxon>
        <taxon>Ameca</taxon>
    </lineage>
</organism>
<evidence type="ECO:0000313" key="2">
    <source>
        <dbReference type="Proteomes" id="UP001469553"/>
    </source>
</evidence>
<keyword evidence="2" id="KW-1185">Reference proteome</keyword>
<proteinExistence type="predicted"/>
<accession>A0ABV0Z678</accession>
<dbReference type="EMBL" id="JAHRIP010052125">
    <property type="protein sequence ID" value="MEQ2301357.1"/>
    <property type="molecule type" value="Genomic_DNA"/>
</dbReference>
<gene>
    <name evidence="1" type="ORF">AMECASPLE_035025</name>
</gene>
<protein>
    <submittedName>
        <fullName evidence="1">Uncharacterized protein</fullName>
    </submittedName>
</protein>
<dbReference type="Proteomes" id="UP001469553">
    <property type="component" value="Unassembled WGS sequence"/>
</dbReference>